<proteinExistence type="predicted"/>
<reference evidence="1" key="1">
    <citation type="submission" date="2022-10" db="EMBL/GenBank/DDBJ databases">
        <title>The complete genomes of actinobacterial strains from the NBC collection.</title>
        <authorList>
            <person name="Joergensen T.S."/>
            <person name="Alvarez Arevalo M."/>
            <person name="Sterndorff E.B."/>
            <person name="Faurdal D."/>
            <person name="Vuksanovic O."/>
            <person name="Mourched A.-S."/>
            <person name="Charusanti P."/>
            <person name="Shaw S."/>
            <person name="Blin K."/>
            <person name="Weber T."/>
        </authorList>
    </citation>
    <scope>NUCLEOTIDE SEQUENCE</scope>
    <source>
        <strain evidence="1">NBC_00119</strain>
    </source>
</reference>
<sequence length="106" mass="11619">MRERDLEDGLALVKPAPAEKVTGRDALRRFDTRLDAALSDAVHRLVGEVADRPGFDTSLLTAISAMRGLLLMARAVGLSEGDLEAEWSGVRDRLVLIFREFDPDGV</sequence>
<gene>
    <name evidence="1" type="ORF">OHU69_04095</name>
</gene>
<organism evidence="1">
    <name type="scientific">Streptomyces sp. NBC_00119</name>
    <dbReference type="NCBI Taxonomy" id="2975659"/>
    <lineage>
        <taxon>Bacteria</taxon>
        <taxon>Bacillati</taxon>
        <taxon>Actinomycetota</taxon>
        <taxon>Actinomycetes</taxon>
        <taxon>Kitasatosporales</taxon>
        <taxon>Streptomycetaceae</taxon>
        <taxon>Streptomyces</taxon>
    </lineage>
</organism>
<name>A0AAU1U0Z7_9ACTN</name>
<dbReference type="AlphaFoldDB" id="A0AAU1U0Z7"/>
<evidence type="ECO:0008006" key="2">
    <source>
        <dbReference type="Google" id="ProtNLM"/>
    </source>
</evidence>
<protein>
    <recommendedName>
        <fullName evidence="2">MftR C-terminal domain-containing protein</fullName>
    </recommendedName>
</protein>
<evidence type="ECO:0000313" key="1">
    <source>
        <dbReference type="EMBL" id="WTS10323.1"/>
    </source>
</evidence>
<accession>A0AAU1U0Z7</accession>
<dbReference type="EMBL" id="CP108195">
    <property type="protein sequence ID" value="WTS10323.1"/>
    <property type="molecule type" value="Genomic_DNA"/>
</dbReference>